<reference evidence="10 11" key="1">
    <citation type="journal article" date="2018" name="Nat. Ecol. Evol.">
        <title>Genomic signatures of mitonuclear coevolution across populations of Tigriopus californicus.</title>
        <authorList>
            <person name="Barreto F.S."/>
            <person name="Watson E.T."/>
            <person name="Lima T.G."/>
            <person name="Willett C.S."/>
            <person name="Edmands S."/>
            <person name="Li W."/>
            <person name="Burton R.S."/>
        </authorList>
    </citation>
    <scope>NUCLEOTIDE SEQUENCE [LARGE SCALE GENOMIC DNA]</scope>
    <source>
        <strain evidence="10 11">San Diego</strain>
    </source>
</reference>
<comment type="subcellular location">
    <subcellularLocation>
        <location evidence="1">Mitochondrion inner membrane</location>
        <topology evidence="1">Single-pass membrane protein</topology>
    </subcellularLocation>
</comment>
<dbReference type="InterPro" id="IPR035979">
    <property type="entry name" value="RBD_domain_sf"/>
</dbReference>
<dbReference type="PROSITE" id="PS51758">
    <property type="entry name" value="LETM1_RBD"/>
    <property type="match status" value="1"/>
</dbReference>
<proteinExistence type="predicted"/>
<protein>
    <recommendedName>
        <fullName evidence="9">Letm1 RBD domain-containing protein</fullName>
    </recommendedName>
</protein>
<dbReference type="AlphaFoldDB" id="A0A553NFQ2"/>
<accession>A0A553NFQ2</accession>
<dbReference type="GO" id="GO:0030003">
    <property type="term" value="P:intracellular monoatomic cation homeostasis"/>
    <property type="evidence" value="ECO:0007669"/>
    <property type="project" value="TreeGrafter"/>
</dbReference>
<keyword evidence="5 7" id="KW-0496">Mitochondrion</keyword>
<dbReference type="EMBL" id="VCGU01000458">
    <property type="protein sequence ID" value="TRY64228.1"/>
    <property type="molecule type" value="Genomic_DNA"/>
</dbReference>
<evidence type="ECO:0000313" key="11">
    <source>
        <dbReference type="Proteomes" id="UP000318571"/>
    </source>
</evidence>
<dbReference type="GO" id="GO:0005743">
    <property type="term" value="C:mitochondrial inner membrane"/>
    <property type="evidence" value="ECO:0007669"/>
    <property type="project" value="UniProtKB-SubCell"/>
</dbReference>
<keyword evidence="2" id="KW-0812">Transmembrane</keyword>
<dbReference type="PANTHER" id="PTHR14009">
    <property type="entry name" value="LEUCINE ZIPPER-EF-HAND CONTAINING TRANSMEMBRANE PROTEIN"/>
    <property type="match status" value="1"/>
</dbReference>
<sequence>MVLVNCPLMAMNLKRAQIRSSDQSATVLMCNIHPDVTKDDLRAFLDPVTGPMKNLPEIENGAILLQVPSLEDANSLKACFDGVFFKGRPIYADMIVREGSEHSSTRNGLENVKPTGPGMSGRKMETTREELDLELDKYVVQRHPATQTSAAKRKAFYRFYDFVQGYAKLPTQVLPHKFVAISRQFVQGSRLLFRDMREFIGVYNILASTRDWSRACKRLSRHELELYLTLPRDLYKVAPVLILSAFPFMQNIAFPLALMYPHRLLSSHFLTDNQKAEIDLKTLEKRHMYYRPLFRDLQQGLYFLQGRPDLETVRRIFAILARGDHPGVEQILGVASQFSEHGPFEVSQLFSHHIRHLMKVHGLDYWFFWRTKVIQYANLLVELDLALEREGLLNLSREDLKHNCHLRGFLVEESTSQEEMIQYLRDWIGITSNLDSKSASLVLHLPIILGYNKPTRIWDTRSVS</sequence>
<dbReference type="InterPro" id="IPR044202">
    <property type="entry name" value="LETM1/MDM38-like"/>
</dbReference>
<organism evidence="10 11">
    <name type="scientific">Tigriopus californicus</name>
    <name type="common">Marine copepod</name>
    <dbReference type="NCBI Taxonomy" id="6832"/>
    <lineage>
        <taxon>Eukaryota</taxon>
        <taxon>Metazoa</taxon>
        <taxon>Ecdysozoa</taxon>
        <taxon>Arthropoda</taxon>
        <taxon>Crustacea</taxon>
        <taxon>Multicrustacea</taxon>
        <taxon>Hexanauplia</taxon>
        <taxon>Copepoda</taxon>
        <taxon>Harpacticoida</taxon>
        <taxon>Harpacticidae</taxon>
        <taxon>Tigriopus</taxon>
    </lineage>
</organism>
<feature type="domain" description="Letm1 RBD" evidence="9">
    <location>
        <begin position="281"/>
        <end position="464"/>
    </location>
</feature>
<keyword evidence="3" id="KW-0999">Mitochondrion inner membrane</keyword>
<dbReference type="Pfam" id="PF07766">
    <property type="entry name" value="LETM1_RBD"/>
    <property type="match status" value="1"/>
</dbReference>
<evidence type="ECO:0000256" key="6">
    <source>
        <dbReference type="ARBA" id="ARBA00023136"/>
    </source>
</evidence>
<evidence type="ECO:0000256" key="2">
    <source>
        <dbReference type="ARBA" id="ARBA00022692"/>
    </source>
</evidence>
<keyword evidence="4" id="KW-1133">Transmembrane helix</keyword>
<dbReference type="GO" id="GO:0003676">
    <property type="term" value="F:nucleic acid binding"/>
    <property type="evidence" value="ECO:0007669"/>
    <property type="project" value="InterPro"/>
</dbReference>
<keyword evidence="11" id="KW-1185">Reference proteome</keyword>
<name>A0A553NFQ2_TIGCA</name>
<comment type="caution">
    <text evidence="10">The sequence shown here is derived from an EMBL/GenBank/DDBJ whole genome shotgun (WGS) entry which is preliminary data.</text>
</comment>
<evidence type="ECO:0000256" key="3">
    <source>
        <dbReference type="ARBA" id="ARBA00022792"/>
    </source>
</evidence>
<evidence type="ECO:0000256" key="5">
    <source>
        <dbReference type="ARBA" id="ARBA00023128"/>
    </source>
</evidence>
<evidence type="ECO:0000256" key="7">
    <source>
        <dbReference type="PROSITE-ProRule" id="PRU01094"/>
    </source>
</evidence>
<evidence type="ECO:0000259" key="9">
    <source>
        <dbReference type="PROSITE" id="PS51758"/>
    </source>
</evidence>
<feature type="region of interest" description="Disordered" evidence="8">
    <location>
        <begin position="102"/>
        <end position="123"/>
    </location>
</feature>
<gene>
    <name evidence="10" type="ORF">TCAL_14304</name>
</gene>
<keyword evidence="6" id="KW-0472">Membrane</keyword>
<dbReference type="InterPro" id="IPR033122">
    <property type="entry name" value="LETM1-like_RBD"/>
</dbReference>
<dbReference type="Proteomes" id="UP000318571">
    <property type="component" value="Chromosome 10"/>
</dbReference>
<dbReference type="PANTHER" id="PTHR14009:SF13">
    <property type="entry name" value="LETM1 DOMAIN-CONTAINING PROTEIN 1"/>
    <property type="match status" value="1"/>
</dbReference>
<dbReference type="SUPFAM" id="SSF54928">
    <property type="entry name" value="RNA-binding domain, RBD"/>
    <property type="match status" value="1"/>
</dbReference>
<evidence type="ECO:0000256" key="1">
    <source>
        <dbReference type="ARBA" id="ARBA00004434"/>
    </source>
</evidence>
<dbReference type="GO" id="GO:0043022">
    <property type="term" value="F:ribosome binding"/>
    <property type="evidence" value="ECO:0007669"/>
    <property type="project" value="InterPro"/>
</dbReference>
<dbReference type="OMA" id="HEDMMEY"/>
<dbReference type="STRING" id="6832.A0A553NFQ2"/>
<evidence type="ECO:0000256" key="4">
    <source>
        <dbReference type="ARBA" id="ARBA00022989"/>
    </source>
</evidence>
<evidence type="ECO:0000313" key="10">
    <source>
        <dbReference type="EMBL" id="TRY64228.1"/>
    </source>
</evidence>
<evidence type="ECO:0000256" key="8">
    <source>
        <dbReference type="SAM" id="MobiDB-lite"/>
    </source>
</evidence>